<dbReference type="Pfam" id="PF07934">
    <property type="entry name" value="OGG_N"/>
    <property type="match status" value="1"/>
</dbReference>
<dbReference type="PANTHER" id="PTHR10242:SF2">
    <property type="entry name" value="N-GLYCOSYLASE_DNA LYASE"/>
    <property type="match status" value="1"/>
</dbReference>
<evidence type="ECO:0000256" key="2">
    <source>
        <dbReference type="ARBA" id="ARBA00012720"/>
    </source>
</evidence>
<evidence type="ECO:0000313" key="12">
    <source>
        <dbReference type="Proteomes" id="UP000655759"/>
    </source>
</evidence>
<dbReference type="Proteomes" id="UP000655759">
    <property type="component" value="Unassembled WGS sequence"/>
</dbReference>
<comment type="catalytic activity">
    <reaction evidence="9">
        <text>2'-deoxyribonucleotide-(2'-deoxyribose 5'-phosphate)-2'-deoxyribonucleotide-DNA = a 3'-end 2'-deoxyribonucleotide-(2,3-dehydro-2,3-deoxyribose 5'-phosphate)-DNA + a 5'-end 5'-phospho-2'-deoxyribonucleoside-DNA + H(+)</text>
        <dbReference type="Rhea" id="RHEA:66592"/>
        <dbReference type="Rhea" id="RHEA-COMP:13180"/>
        <dbReference type="Rhea" id="RHEA-COMP:16897"/>
        <dbReference type="Rhea" id="RHEA-COMP:17067"/>
        <dbReference type="ChEBI" id="CHEBI:15378"/>
        <dbReference type="ChEBI" id="CHEBI:136412"/>
        <dbReference type="ChEBI" id="CHEBI:157695"/>
        <dbReference type="ChEBI" id="CHEBI:167181"/>
        <dbReference type="EC" id="4.2.99.18"/>
    </reaction>
</comment>
<evidence type="ECO:0000256" key="3">
    <source>
        <dbReference type="ARBA" id="ARBA00022763"/>
    </source>
</evidence>
<feature type="domain" description="HhH-GPD" evidence="10">
    <location>
        <begin position="98"/>
        <end position="262"/>
    </location>
</feature>
<dbReference type="AlphaFoldDB" id="A0A812F379"/>
<evidence type="ECO:0000259" key="10">
    <source>
        <dbReference type="SMART" id="SM00478"/>
    </source>
</evidence>
<protein>
    <recommendedName>
        <fullName evidence="2">DNA-(apurinic or apyrimidinic site) lyase</fullName>
        <ecNumber evidence="2">4.2.99.18</ecNumber>
    </recommendedName>
</protein>
<dbReference type="Pfam" id="PF00730">
    <property type="entry name" value="HhH-GPD"/>
    <property type="match status" value="1"/>
</dbReference>
<dbReference type="GO" id="GO:0008534">
    <property type="term" value="F:oxidized purine nucleobase lesion DNA N-glycosylase activity"/>
    <property type="evidence" value="ECO:0007669"/>
    <property type="project" value="InterPro"/>
</dbReference>
<dbReference type="SMART" id="SM00478">
    <property type="entry name" value="ENDO3c"/>
    <property type="match status" value="1"/>
</dbReference>
<keyword evidence="4" id="KW-0378">Hydrolase</keyword>
<evidence type="ECO:0000256" key="4">
    <source>
        <dbReference type="ARBA" id="ARBA00022801"/>
    </source>
</evidence>
<sequence>MLNLEHTINSGQVFLWERYGSKWYGIHGDDVLLVDQSNPEIVVSYSGEKYDLFRQSDNFNKVIREIAKDAIIKEATKRFAGMRLLRQDPFQCYISFIVSANSNIQNIRLSLYKLAKKFGKKVRFDGKEFFLFPDAKKISSASISGISSCGLGYRAKYVHAASEAVRSGAIDLELLKKSDYHTARDELCKIDGIGNKVADCIMLFSLEKTDAFPLDRWMLRALHNYYPGRFTVDNKSLTERRYHILHDELREYFGTYAGYCQQFLFKMIRDSNQKRW</sequence>
<evidence type="ECO:0000313" key="11">
    <source>
        <dbReference type="EMBL" id="CAE6493654.1"/>
    </source>
</evidence>
<comment type="similarity">
    <text evidence="1">Belongs to the type-1 OGG1 family.</text>
</comment>
<dbReference type="CDD" id="cd00056">
    <property type="entry name" value="ENDO3c"/>
    <property type="match status" value="1"/>
</dbReference>
<keyword evidence="8" id="KW-0326">Glycosidase</keyword>
<keyword evidence="6" id="KW-0456">Lyase</keyword>
<organism evidence="11 12">
    <name type="scientific">Candidatus Nitrosotenuis uzonensis</name>
    <dbReference type="NCBI Taxonomy" id="1407055"/>
    <lineage>
        <taxon>Archaea</taxon>
        <taxon>Nitrososphaerota</taxon>
        <taxon>Candidatus Nitrosotenuis</taxon>
    </lineage>
</organism>
<dbReference type="EC" id="4.2.99.18" evidence="2"/>
<evidence type="ECO:0000256" key="9">
    <source>
        <dbReference type="ARBA" id="ARBA00044632"/>
    </source>
</evidence>
<dbReference type="GO" id="GO:0140078">
    <property type="term" value="F:class I DNA-(apurinic or apyrimidinic site) endonuclease activity"/>
    <property type="evidence" value="ECO:0007669"/>
    <property type="project" value="UniProtKB-EC"/>
</dbReference>
<proteinExistence type="inferred from homology"/>
<dbReference type="Gene3D" id="1.10.1670.10">
    <property type="entry name" value="Helix-hairpin-Helix base-excision DNA repair enzymes (C-terminal)"/>
    <property type="match status" value="1"/>
</dbReference>
<dbReference type="InterPro" id="IPR003265">
    <property type="entry name" value="HhH-GPD_domain"/>
</dbReference>
<dbReference type="InterPro" id="IPR052054">
    <property type="entry name" value="Oxidative_DNA_repair_enzyme"/>
</dbReference>
<dbReference type="EMBL" id="CAJNAQ010000005">
    <property type="protein sequence ID" value="CAE6493654.1"/>
    <property type="molecule type" value="Genomic_DNA"/>
</dbReference>
<dbReference type="GO" id="GO:0003684">
    <property type="term" value="F:damaged DNA binding"/>
    <property type="evidence" value="ECO:0007669"/>
    <property type="project" value="InterPro"/>
</dbReference>
<evidence type="ECO:0000256" key="6">
    <source>
        <dbReference type="ARBA" id="ARBA00023239"/>
    </source>
</evidence>
<keyword evidence="5" id="KW-0234">DNA repair</keyword>
<dbReference type="InterPro" id="IPR011257">
    <property type="entry name" value="DNA_glycosylase"/>
</dbReference>
<dbReference type="RefSeq" id="WP_205099062.1">
    <property type="nucleotide sequence ID" value="NZ_CAJNAQ010000005.1"/>
</dbReference>
<keyword evidence="7" id="KW-0511">Multifunctional enzyme</keyword>
<dbReference type="Gene3D" id="1.10.340.30">
    <property type="entry name" value="Hypothetical protein, domain 2"/>
    <property type="match status" value="1"/>
</dbReference>
<reference evidence="11" key="1">
    <citation type="submission" date="2021-02" db="EMBL/GenBank/DDBJ databases">
        <authorList>
            <person name="Han P."/>
        </authorList>
    </citation>
    <scope>NUCLEOTIDE SEQUENCE</scope>
    <source>
        <strain evidence="11">Candidatus Nitrosotenuis uzonensis 5A</strain>
    </source>
</reference>
<dbReference type="InterPro" id="IPR012904">
    <property type="entry name" value="OGG_N"/>
</dbReference>
<evidence type="ECO:0000256" key="5">
    <source>
        <dbReference type="ARBA" id="ARBA00023204"/>
    </source>
</evidence>
<evidence type="ECO:0000256" key="7">
    <source>
        <dbReference type="ARBA" id="ARBA00023268"/>
    </source>
</evidence>
<accession>A0A812F379</accession>
<dbReference type="GO" id="GO:0006289">
    <property type="term" value="P:nucleotide-excision repair"/>
    <property type="evidence" value="ECO:0007669"/>
    <property type="project" value="InterPro"/>
</dbReference>
<evidence type="ECO:0000256" key="1">
    <source>
        <dbReference type="ARBA" id="ARBA00010679"/>
    </source>
</evidence>
<dbReference type="PANTHER" id="PTHR10242">
    <property type="entry name" value="8-OXOGUANINE DNA GLYCOSYLASE"/>
    <property type="match status" value="1"/>
</dbReference>
<name>A0A812F379_9ARCH</name>
<gene>
    <name evidence="11" type="ORF">NUZ5A_50193</name>
</gene>
<keyword evidence="3" id="KW-0227">DNA damage</keyword>
<dbReference type="SUPFAM" id="SSF48150">
    <property type="entry name" value="DNA-glycosylase"/>
    <property type="match status" value="1"/>
</dbReference>
<dbReference type="GO" id="GO:0006284">
    <property type="term" value="P:base-excision repair"/>
    <property type="evidence" value="ECO:0007669"/>
    <property type="project" value="InterPro"/>
</dbReference>
<evidence type="ECO:0000256" key="8">
    <source>
        <dbReference type="ARBA" id="ARBA00023295"/>
    </source>
</evidence>
<dbReference type="SUPFAM" id="SSF55945">
    <property type="entry name" value="TATA-box binding protein-like"/>
    <property type="match status" value="1"/>
</dbReference>
<dbReference type="InterPro" id="IPR023170">
    <property type="entry name" value="HhH_base_excis_C"/>
</dbReference>
<dbReference type="Gene3D" id="3.30.310.260">
    <property type="match status" value="1"/>
</dbReference>
<comment type="caution">
    <text evidence="11">The sequence shown here is derived from an EMBL/GenBank/DDBJ whole genome shotgun (WGS) entry which is preliminary data.</text>
</comment>